<evidence type="ECO:0000256" key="1">
    <source>
        <dbReference type="ARBA" id="ARBA00023125"/>
    </source>
</evidence>
<proteinExistence type="inferred from homology"/>
<dbReference type="Gene3D" id="3.30.1310.10">
    <property type="entry name" value="Nucleoid-associated protein YbaB-like domain"/>
    <property type="match status" value="1"/>
</dbReference>
<keyword evidence="2" id="KW-0963">Cytoplasm</keyword>
<reference evidence="5 7" key="3">
    <citation type="submission" date="2023-12" db="EMBL/GenBank/DDBJ databases">
        <title>Redefining Piscine Lactococcosis.</title>
        <authorList>
            <person name="Heckman T.I."/>
            <person name="Yazdi Z."/>
            <person name="Older C.E."/>
            <person name="Griffin M.J."/>
            <person name="Waldbieser G.C."/>
            <person name="Chow A.M."/>
            <person name="Medina Silva I."/>
            <person name="Anenson K.M."/>
            <person name="Garcia J.C."/>
            <person name="LaFrentz B.R."/>
            <person name="Slavic D."/>
            <person name="Toohey-Kurth K.L."/>
            <person name="Yant P."/>
            <person name="Fritz H.M."/>
            <person name="Henderson E."/>
            <person name="McDowall R."/>
            <person name="Cai H."/>
            <person name="Adikson M."/>
            <person name="Soto E."/>
        </authorList>
    </citation>
    <scope>NUCLEOTIDE SEQUENCE [LARGE SCALE GENOMIC DNA]</scope>
    <source>
        <strain evidence="5 7">R21-91A</strain>
    </source>
</reference>
<dbReference type="NCBIfam" id="TIGR00103">
    <property type="entry name" value="DNA_YbaB_EbfC"/>
    <property type="match status" value="1"/>
</dbReference>
<dbReference type="SUPFAM" id="SSF82607">
    <property type="entry name" value="YbaB-like"/>
    <property type="match status" value="1"/>
</dbReference>
<comment type="subunit">
    <text evidence="2">Homodimer.</text>
</comment>
<dbReference type="GeneID" id="75142848"/>
<comment type="similarity">
    <text evidence="2">Belongs to the YbaB/EbfC family.</text>
</comment>
<organism evidence="4 6">
    <name type="scientific">Lactococcus petauri</name>
    <dbReference type="NCBI Taxonomy" id="1940789"/>
    <lineage>
        <taxon>Bacteria</taxon>
        <taxon>Bacillati</taxon>
        <taxon>Bacillota</taxon>
        <taxon>Bacilli</taxon>
        <taxon>Lactobacillales</taxon>
        <taxon>Streptococcaceae</taxon>
        <taxon>Lactococcus</taxon>
    </lineage>
</organism>
<gene>
    <name evidence="4" type="ORF">BZZ03_06415</name>
    <name evidence="3" type="ORF">P7D34_08230</name>
    <name evidence="5" type="ORF">VNN45_03230</name>
</gene>
<evidence type="ECO:0000313" key="6">
    <source>
        <dbReference type="Proteomes" id="UP000194606"/>
    </source>
</evidence>
<dbReference type="Proteomes" id="UP001257962">
    <property type="component" value="Unassembled WGS sequence"/>
</dbReference>
<dbReference type="Pfam" id="PF02575">
    <property type="entry name" value="YbaB_DNA_bd"/>
    <property type="match status" value="1"/>
</dbReference>
<evidence type="ECO:0000256" key="2">
    <source>
        <dbReference type="HAMAP-Rule" id="MF_00274"/>
    </source>
</evidence>
<comment type="subcellular location">
    <subcellularLocation>
        <location evidence="2">Cytoplasm</location>
        <location evidence="2">Nucleoid</location>
    </subcellularLocation>
</comment>
<dbReference type="AlphaFoldDB" id="A0A252CDP0"/>
<evidence type="ECO:0000313" key="3">
    <source>
        <dbReference type="EMBL" id="MDT2667226.1"/>
    </source>
</evidence>
<evidence type="ECO:0000313" key="4">
    <source>
        <dbReference type="EMBL" id="OUK04635.1"/>
    </source>
</evidence>
<dbReference type="Proteomes" id="UP000194606">
    <property type="component" value="Unassembled WGS sequence"/>
</dbReference>
<dbReference type="GO" id="GO:0043590">
    <property type="term" value="C:bacterial nucleoid"/>
    <property type="evidence" value="ECO:0007669"/>
    <property type="project" value="UniProtKB-UniRule"/>
</dbReference>
<keyword evidence="7" id="KW-1185">Reference proteome</keyword>
<dbReference type="EMBL" id="MUIZ01000003">
    <property type="protein sequence ID" value="OUK04635.1"/>
    <property type="molecule type" value="Genomic_DNA"/>
</dbReference>
<evidence type="ECO:0000313" key="7">
    <source>
        <dbReference type="Proteomes" id="UP001456368"/>
    </source>
</evidence>
<dbReference type="InterPro" id="IPR004401">
    <property type="entry name" value="YbaB/EbfC"/>
</dbReference>
<dbReference type="GO" id="GO:0003677">
    <property type="term" value="F:DNA binding"/>
    <property type="evidence" value="ECO:0007669"/>
    <property type="project" value="UniProtKB-UniRule"/>
</dbReference>
<dbReference type="PANTHER" id="PTHR33449:SF1">
    <property type="entry name" value="NUCLEOID-ASSOCIATED PROTEIN YBAB"/>
    <property type="match status" value="1"/>
</dbReference>
<sequence>MMNMQNMMKQAQKLQKQMQASQEEIANTTFFGKAAQDLVIAEFSGDRKLTNLTIKSDVIDPEDPETLQDLVADAVNDALTQIEKTTEQKLGKFSKGLPF</sequence>
<dbReference type="EMBL" id="JARPYC010000006">
    <property type="protein sequence ID" value="MDT2667226.1"/>
    <property type="molecule type" value="Genomic_DNA"/>
</dbReference>
<dbReference type="HAMAP" id="MF_00274">
    <property type="entry name" value="DNA_YbaB_EbfC"/>
    <property type="match status" value="1"/>
</dbReference>
<protein>
    <recommendedName>
        <fullName evidence="2">Nucleoid-associated protein BZZ03_06415</fullName>
    </recommendedName>
</protein>
<evidence type="ECO:0000313" key="5">
    <source>
        <dbReference type="EMBL" id="WYC67907.1"/>
    </source>
</evidence>
<comment type="function">
    <text evidence="2">Binds to DNA and alters its conformation. May be involved in regulation of gene expression, nucleoid organization and DNA protection.</text>
</comment>
<dbReference type="PANTHER" id="PTHR33449">
    <property type="entry name" value="NUCLEOID-ASSOCIATED PROTEIN YBAB"/>
    <property type="match status" value="1"/>
</dbReference>
<dbReference type="EMBL" id="CP141698">
    <property type="protein sequence ID" value="WYC67907.1"/>
    <property type="molecule type" value="Genomic_DNA"/>
</dbReference>
<dbReference type="GO" id="GO:0005829">
    <property type="term" value="C:cytosol"/>
    <property type="evidence" value="ECO:0007669"/>
    <property type="project" value="TreeGrafter"/>
</dbReference>
<name>A0A252CDP0_9LACT</name>
<keyword evidence="1 2" id="KW-0238">DNA-binding</keyword>
<dbReference type="Proteomes" id="UP001456368">
    <property type="component" value="Chromosome"/>
</dbReference>
<accession>A0A252CDP0</accession>
<reference evidence="3" key="2">
    <citation type="submission" date="2023-03" db="EMBL/GenBank/DDBJ databases">
        <authorList>
            <person name="Shen W."/>
            <person name="Cai J."/>
        </authorList>
    </citation>
    <scope>NUCLEOTIDE SEQUENCE</scope>
    <source>
        <strain evidence="3">Y3</strain>
    </source>
</reference>
<dbReference type="InterPro" id="IPR036894">
    <property type="entry name" value="YbaB-like_sf"/>
</dbReference>
<reference evidence="4 6" key="1">
    <citation type="submission" date="2017-02" db="EMBL/GenBank/DDBJ databases">
        <authorList>
            <person name="Peterson S.W."/>
        </authorList>
    </citation>
    <scope>NUCLEOTIDE SEQUENCE [LARGE SCALE GENOMIC DNA]</scope>
    <source>
        <strain evidence="4">159469</strain>
    </source>
</reference>
<dbReference type="PIRSF" id="PIRSF004555">
    <property type="entry name" value="UCP004555"/>
    <property type="match status" value="1"/>
</dbReference>
<dbReference type="RefSeq" id="WP_019291923.1">
    <property type="nucleotide sequence ID" value="NZ_CAKOCU010000004.1"/>
</dbReference>